<feature type="transmembrane region" description="Helical" evidence="8">
    <location>
        <begin position="298"/>
        <end position="315"/>
    </location>
</feature>
<keyword evidence="10" id="KW-1185">Reference proteome</keyword>
<organism evidence="9 10">
    <name type="scientific">Echinicola arenosa</name>
    <dbReference type="NCBI Taxonomy" id="2774144"/>
    <lineage>
        <taxon>Bacteria</taxon>
        <taxon>Pseudomonadati</taxon>
        <taxon>Bacteroidota</taxon>
        <taxon>Cytophagia</taxon>
        <taxon>Cytophagales</taxon>
        <taxon>Cyclobacteriaceae</taxon>
        <taxon>Echinicola</taxon>
    </lineage>
</organism>
<evidence type="ECO:0000256" key="2">
    <source>
        <dbReference type="ARBA" id="ARBA00007935"/>
    </source>
</evidence>
<accession>A0ABR9APH8</accession>
<dbReference type="PANTHER" id="PTHR30472">
    <property type="entry name" value="FERRIC ENTEROBACTIN TRANSPORT SYSTEM PERMEASE PROTEIN"/>
    <property type="match status" value="1"/>
</dbReference>
<feature type="transmembrane region" description="Helical" evidence="8">
    <location>
        <begin position="133"/>
        <end position="156"/>
    </location>
</feature>
<dbReference type="Proteomes" id="UP000647133">
    <property type="component" value="Unassembled WGS sequence"/>
</dbReference>
<evidence type="ECO:0000256" key="5">
    <source>
        <dbReference type="ARBA" id="ARBA00022692"/>
    </source>
</evidence>
<comment type="similarity">
    <text evidence="2">Belongs to the binding-protein-dependent transport system permease family. FecCD subfamily.</text>
</comment>
<dbReference type="Gene3D" id="1.10.3470.10">
    <property type="entry name" value="ABC transporter involved in vitamin B12 uptake, BtuC"/>
    <property type="match status" value="1"/>
</dbReference>
<sequence length="357" mass="37735">MLLSLNYHTVRSKRPLILGICFVLLLASALLALLTGAYPISLSEVVNIILSKFGLNLIEVPDEKMAVLWTIRLPRVLLAILVGGALAVAGASLQGLFRNPLVEPAIIGVSSGSALFAVIMIVFSGTIGWQLQSIMGVFALPFAAFIGGLLNTFLAYRLASKGGKTDISILILAGVAINALSAALISLVIYYGDDNAIRNFTFWSLGSLGGASWTKLYIAGTLVLLSSVIIMSFPRSLNALAIGESEAFHMGVNVQKVKYVVLFFSALAVGAGVSVTGAIGFVGLVVPHLVRMVLGSDHHTLLPVSFLTGGILLLVSDVLSRIIVAPAELSIGIITAILGAPFFIYILMNFKQKRITV</sequence>
<feature type="transmembrane region" description="Helical" evidence="8">
    <location>
        <begin position="259"/>
        <end position="286"/>
    </location>
</feature>
<evidence type="ECO:0000313" key="9">
    <source>
        <dbReference type="EMBL" id="MBD8490615.1"/>
    </source>
</evidence>
<dbReference type="RefSeq" id="WP_192011486.1">
    <property type="nucleotide sequence ID" value="NZ_JACYTQ010000007.1"/>
</dbReference>
<dbReference type="PANTHER" id="PTHR30472:SF25">
    <property type="entry name" value="ABC TRANSPORTER PERMEASE PROTEIN MJ0876-RELATED"/>
    <property type="match status" value="1"/>
</dbReference>
<comment type="subcellular location">
    <subcellularLocation>
        <location evidence="1">Cell membrane</location>
        <topology evidence="1">Multi-pass membrane protein</topology>
    </subcellularLocation>
</comment>
<evidence type="ECO:0000256" key="4">
    <source>
        <dbReference type="ARBA" id="ARBA00022475"/>
    </source>
</evidence>
<keyword evidence="4" id="KW-1003">Cell membrane</keyword>
<dbReference type="EMBL" id="JACYTQ010000007">
    <property type="protein sequence ID" value="MBD8490615.1"/>
    <property type="molecule type" value="Genomic_DNA"/>
</dbReference>
<keyword evidence="3" id="KW-0813">Transport</keyword>
<reference evidence="9 10" key="1">
    <citation type="submission" date="2020-09" db="EMBL/GenBank/DDBJ databases">
        <title>Echinicola sp. CAU 1574 isolated from sand of Sido Beach.</title>
        <authorList>
            <person name="Kim W."/>
        </authorList>
    </citation>
    <scope>NUCLEOTIDE SEQUENCE [LARGE SCALE GENOMIC DNA]</scope>
    <source>
        <strain evidence="9 10">CAU 1574</strain>
    </source>
</reference>
<keyword evidence="7 8" id="KW-0472">Membrane</keyword>
<comment type="caution">
    <text evidence="9">The sequence shown here is derived from an EMBL/GenBank/DDBJ whole genome shotgun (WGS) entry which is preliminary data.</text>
</comment>
<evidence type="ECO:0000256" key="7">
    <source>
        <dbReference type="ARBA" id="ARBA00023136"/>
    </source>
</evidence>
<keyword evidence="6 8" id="KW-1133">Transmembrane helix</keyword>
<evidence type="ECO:0000256" key="3">
    <source>
        <dbReference type="ARBA" id="ARBA00022448"/>
    </source>
</evidence>
<dbReference type="Pfam" id="PF01032">
    <property type="entry name" value="FecCD"/>
    <property type="match status" value="1"/>
</dbReference>
<evidence type="ECO:0000256" key="1">
    <source>
        <dbReference type="ARBA" id="ARBA00004651"/>
    </source>
</evidence>
<feature type="transmembrane region" description="Helical" evidence="8">
    <location>
        <begin position="212"/>
        <end position="233"/>
    </location>
</feature>
<name>A0ABR9APH8_9BACT</name>
<evidence type="ECO:0000256" key="8">
    <source>
        <dbReference type="SAM" id="Phobius"/>
    </source>
</evidence>
<proteinExistence type="inferred from homology"/>
<feature type="transmembrane region" description="Helical" evidence="8">
    <location>
        <begin position="327"/>
        <end position="348"/>
    </location>
</feature>
<dbReference type="CDD" id="cd06550">
    <property type="entry name" value="TM_ABC_iron-siderophores_like"/>
    <property type="match status" value="1"/>
</dbReference>
<keyword evidence="5 8" id="KW-0812">Transmembrane</keyword>
<feature type="transmembrane region" description="Helical" evidence="8">
    <location>
        <begin position="168"/>
        <end position="192"/>
    </location>
</feature>
<gene>
    <name evidence="9" type="ORF">IFO69_17815</name>
</gene>
<evidence type="ECO:0000313" key="10">
    <source>
        <dbReference type="Proteomes" id="UP000647133"/>
    </source>
</evidence>
<feature type="transmembrane region" description="Helical" evidence="8">
    <location>
        <begin position="73"/>
        <end position="93"/>
    </location>
</feature>
<dbReference type="InterPro" id="IPR037294">
    <property type="entry name" value="ABC_BtuC-like"/>
</dbReference>
<feature type="transmembrane region" description="Helical" evidence="8">
    <location>
        <begin position="105"/>
        <end position="127"/>
    </location>
</feature>
<dbReference type="InterPro" id="IPR000522">
    <property type="entry name" value="ABC_transptr_permease_BtuC"/>
</dbReference>
<dbReference type="SUPFAM" id="SSF81345">
    <property type="entry name" value="ABC transporter involved in vitamin B12 uptake, BtuC"/>
    <property type="match status" value="1"/>
</dbReference>
<evidence type="ECO:0000256" key="6">
    <source>
        <dbReference type="ARBA" id="ARBA00022989"/>
    </source>
</evidence>
<protein>
    <submittedName>
        <fullName evidence="9">Iron ABC transporter permease</fullName>
    </submittedName>
</protein>